<dbReference type="EMBL" id="VOPL01000002">
    <property type="protein sequence ID" value="TXB69948.1"/>
    <property type="molecule type" value="Genomic_DNA"/>
</dbReference>
<dbReference type="OrthoDB" id="9790209at2"/>
<keyword evidence="7" id="KW-0813">Transport</keyword>
<feature type="transmembrane region" description="Helical" evidence="7">
    <location>
        <begin position="314"/>
        <end position="330"/>
    </location>
</feature>
<keyword evidence="3 7" id="KW-0997">Cell inner membrane</keyword>
<comment type="similarity">
    <text evidence="7">Belongs to the TRAP transporter large permease family.</text>
</comment>
<keyword evidence="5 7" id="KW-1133">Transmembrane helix</keyword>
<dbReference type="Proteomes" id="UP000321562">
    <property type="component" value="Unassembled WGS sequence"/>
</dbReference>
<evidence type="ECO:0000259" key="8">
    <source>
        <dbReference type="Pfam" id="PF06808"/>
    </source>
</evidence>
<feature type="transmembrane region" description="Helical" evidence="7">
    <location>
        <begin position="360"/>
        <end position="385"/>
    </location>
</feature>
<comment type="caution">
    <text evidence="9">The sequence shown here is derived from an EMBL/GenBank/DDBJ whole genome shotgun (WGS) entry which is preliminary data.</text>
</comment>
<protein>
    <recommendedName>
        <fullName evidence="7">TRAP transporter large permease protein</fullName>
    </recommendedName>
</protein>
<evidence type="ECO:0000256" key="3">
    <source>
        <dbReference type="ARBA" id="ARBA00022519"/>
    </source>
</evidence>
<dbReference type="Pfam" id="PF06808">
    <property type="entry name" value="DctM"/>
    <property type="match status" value="1"/>
</dbReference>
<dbReference type="PANTHER" id="PTHR33362:SF2">
    <property type="entry name" value="TRAP TRANSPORTER LARGE PERMEASE PROTEIN"/>
    <property type="match status" value="1"/>
</dbReference>
<comment type="caution">
    <text evidence="7">Lacks conserved residue(s) required for the propagation of feature annotation.</text>
</comment>
<feature type="domain" description="TRAP C4-dicarboxylate transport system permease DctM subunit" evidence="8">
    <location>
        <begin position="6"/>
        <end position="417"/>
    </location>
</feature>
<feature type="transmembrane region" description="Helical" evidence="7">
    <location>
        <begin position="397"/>
        <end position="417"/>
    </location>
</feature>
<reference evidence="9 10" key="1">
    <citation type="submission" date="2019-08" db="EMBL/GenBank/DDBJ databases">
        <authorList>
            <person name="Ye J."/>
        </authorList>
    </citation>
    <scope>NUCLEOTIDE SEQUENCE [LARGE SCALE GENOMIC DNA]</scope>
    <source>
        <strain evidence="9 10">TK008</strain>
    </source>
</reference>
<dbReference type="InterPro" id="IPR004681">
    <property type="entry name" value="TRAP_DctM"/>
</dbReference>
<proteinExistence type="inferred from homology"/>
<comment type="subunit">
    <text evidence="7">The complex comprises the extracytoplasmic solute receptor protein and the two transmembrane proteins.</text>
</comment>
<feature type="transmembrane region" description="Helical" evidence="7">
    <location>
        <begin position="213"/>
        <end position="235"/>
    </location>
</feature>
<evidence type="ECO:0000313" key="10">
    <source>
        <dbReference type="Proteomes" id="UP000321562"/>
    </source>
</evidence>
<comment type="subcellular location">
    <subcellularLocation>
        <location evidence="1 7">Cell inner membrane</location>
        <topology evidence="1 7">Multi-pass membrane protein</topology>
    </subcellularLocation>
</comment>
<dbReference type="InterPro" id="IPR010656">
    <property type="entry name" value="DctM"/>
</dbReference>
<name>A0A5C6S534_9RHOB</name>
<dbReference type="AlphaFoldDB" id="A0A5C6S534"/>
<evidence type="ECO:0000256" key="5">
    <source>
        <dbReference type="ARBA" id="ARBA00022989"/>
    </source>
</evidence>
<dbReference type="RefSeq" id="WP_147097238.1">
    <property type="nucleotide sequence ID" value="NZ_JBHUFH010000001.1"/>
</dbReference>
<feature type="transmembrane region" description="Helical" evidence="7">
    <location>
        <begin position="337"/>
        <end position="354"/>
    </location>
</feature>
<dbReference type="GO" id="GO:0005886">
    <property type="term" value="C:plasma membrane"/>
    <property type="evidence" value="ECO:0007669"/>
    <property type="project" value="UniProtKB-SubCell"/>
</dbReference>
<evidence type="ECO:0000256" key="1">
    <source>
        <dbReference type="ARBA" id="ARBA00004429"/>
    </source>
</evidence>
<dbReference type="GO" id="GO:0022857">
    <property type="term" value="F:transmembrane transporter activity"/>
    <property type="evidence" value="ECO:0007669"/>
    <property type="project" value="UniProtKB-UniRule"/>
</dbReference>
<evidence type="ECO:0000313" key="9">
    <source>
        <dbReference type="EMBL" id="TXB69948.1"/>
    </source>
</evidence>
<evidence type="ECO:0000256" key="6">
    <source>
        <dbReference type="ARBA" id="ARBA00023136"/>
    </source>
</evidence>
<keyword evidence="6 7" id="KW-0472">Membrane</keyword>
<organism evidence="9 10">
    <name type="scientific">Paracoccus aurantiacus</name>
    <dbReference type="NCBI Taxonomy" id="2599412"/>
    <lineage>
        <taxon>Bacteria</taxon>
        <taxon>Pseudomonadati</taxon>
        <taxon>Pseudomonadota</taxon>
        <taxon>Alphaproteobacteria</taxon>
        <taxon>Rhodobacterales</taxon>
        <taxon>Paracoccaceae</taxon>
        <taxon>Paracoccus</taxon>
    </lineage>
</organism>
<keyword evidence="2" id="KW-1003">Cell membrane</keyword>
<comment type="function">
    <text evidence="7">Part of the tripartite ATP-independent periplasmic (TRAP) transport system.</text>
</comment>
<sequence length="435" mass="45403">MIALMVGAFLVFLAIGVPVAFALGLAAFTALSLTGAYPLIVIPKEMFSGLDSFPLLAVPFFILAAEIMSAGAISMSLLRFATQFVGHLRGGLGYANVISQTLFAGISGSALADAAGPGAMMTRMMEKGGYDRAYAGALTISSAVVGPIIPPSITMIIYALQDQNVSVGSLFMAGILPGLLISGAMATVNGIMSRRRNYLSAAPRPDRATMLRNTIHAIPSLLLIALIVGGIRSGFTTPTEASVMAVFYALLVSTLVYRSMGLRDLWGAARRAAIMSVSVLLILASARAFAWVLIIEGVPQQLADWVIAQNLPPVAFLLAVNVLLLIFGMFMDPLPGVMILVPILAPIAFALGIAPNHFAMIVIVNLTFGLLTPPVGGLIFVIAAATNQRPGALIRELPPFFLAALLVLLALTFLPALSTWLPALSGYGGNHGAGG</sequence>
<evidence type="ECO:0000256" key="7">
    <source>
        <dbReference type="RuleBase" id="RU369079"/>
    </source>
</evidence>
<keyword evidence="10" id="KW-1185">Reference proteome</keyword>
<feature type="transmembrane region" description="Helical" evidence="7">
    <location>
        <begin position="170"/>
        <end position="192"/>
    </location>
</feature>
<feature type="transmembrane region" description="Helical" evidence="7">
    <location>
        <begin position="133"/>
        <end position="158"/>
    </location>
</feature>
<feature type="transmembrane region" description="Helical" evidence="7">
    <location>
        <begin position="56"/>
        <end position="78"/>
    </location>
</feature>
<dbReference type="PANTHER" id="PTHR33362">
    <property type="entry name" value="SIALIC ACID TRAP TRANSPORTER PERMEASE PROTEIN SIAT-RELATED"/>
    <property type="match status" value="1"/>
</dbReference>
<gene>
    <name evidence="9" type="ORF">FQV27_07520</name>
</gene>
<evidence type="ECO:0000256" key="2">
    <source>
        <dbReference type="ARBA" id="ARBA00022475"/>
    </source>
</evidence>
<feature type="transmembrane region" description="Helical" evidence="7">
    <location>
        <begin position="241"/>
        <end position="260"/>
    </location>
</feature>
<dbReference type="PIRSF" id="PIRSF006066">
    <property type="entry name" value="HI0050"/>
    <property type="match status" value="1"/>
</dbReference>
<feature type="transmembrane region" description="Helical" evidence="7">
    <location>
        <begin position="272"/>
        <end position="294"/>
    </location>
</feature>
<accession>A0A5C6S534</accession>
<evidence type="ECO:0000256" key="4">
    <source>
        <dbReference type="ARBA" id="ARBA00022692"/>
    </source>
</evidence>
<keyword evidence="4 7" id="KW-0812">Transmembrane</keyword>
<dbReference type="NCBIfam" id="TIGR00786">
    <property type="entry name" value="dctM"/>
    <property type="match status" value="1"/>
</dbReference>